<reference evidence="2" key="1">
    <citation type="submission" date="2016-10" db="EMBL/GenBank/DDBJ databases">
        <authorList>
            <person name="Varghese N."/>
            <person name="Submissions S."/>
        </authorList>
    </citation>
    <scope>NUCLEOTIDE SEQUENCE [LARGE SCALE GENOMIC DNA]</scope>
    <source>
        <strain evidence="2">DSM 17453</strain>
    </source>
</reference>
<dbReference type="Proteomes" id="UP000199450">
    <property type="component" value="Unassembled WGS sequence"/>
</dbReference>
<protein>
    <recommendedName>
        <fullName evidence="3">ADP-ribosyltransferase exoenzyme</fullName>
    </recommendedName>
</protein>
<dbReference type="AlphaFoldDB" id="A0A1H7YPA9"/>
<dbReference type="Gene3D" id="3.90.176.10">
    <property type="entry name" value="Toxin ADP-ribosyltransferase, Chain A, domain 1"/>
    <property type="match status" value="1"/>
</dbReference>
<dbReference type="STRING" id="295069.SAMN05421856_103409"/>
<dbReference type="PROSITE" id="PS51996">
    <property type="entry name" value="TR_MART"/>
    <property type="match status" value="1"/>
</dbReference>
<dbReference type="SUPFAM" id="SSF56399">
    <property type="entry name" value="ADP-ribosylation"/>
    <property type="match status" value="1"/>
</dbReference>
<dbReference type="RefSeq" id="WP_089999614.1">
    <property type="nucleotide sequence ID" value="NZ_FOBV01000003.1"/>
</dbReference>
<dbReference type="OrthoDB" id="1218225at2"/>
<evidence type="ECO:0000313" key="2">
    <source>
        <dbReference type="Proteomes" id="UP000199450"/>
    </source>
</evidence>
<dbReference type="EMBL" id="FOBV01000003">
    <property type="protein sequence ID" value="SEM47137.1"/>
    <property type="molecule type" value="Genomic_DNA"/>
</dbReference>
<evidence type="ECO:0000313" key="1">
    <source>
        <dbReference type="EMBL" id="SEM47137.1"/>
    </source>
</evidence>
<name>A0A1H7YPA9_9FLAO</name>
<gene>
    <name evidence="1" type="ORF">SAMN05421856_103409</name>
</gene>
<sequence>MPKYNGTAFRALEFSDDDIFESFLKKHSKGKTVEYNDFVSCGSNTSAAFFDKPKKNVFLRMEVKNAPIISDFADGIKIRGYAKDELLLERGRKFEVDSFEEIDNNFLITLKEK</sequence>
<keyword evidence="2" id="KW-1185">Reference proteome</keyword>
<evidence type="ECO:0008006" key="3">
    <source>
        <dbReference type="Google" id="ProtNLM"/>
    </source>
</evidence>
<organism evidence="1 2">
    <name type="scientific">Chryseobacterium taichungense</name>
    <dbReference type="NCBI Taxonomy" id="295069"/>
    <lineage>
        <taxon>Bacteria</taxon>
        <taxon>Pseudomonadati</taxon>
        <taxon>Bacteroidota</taxon>
        <taxon>Flavobacteriia</taxon>
        <taxon>Flavobacteriales</taxon>
        <taxon>Weeksellaceae</taxon>
        <taxon>Chryseobacterium group</taxon>
        <taxon>Chryseobacterium</taxon>
    </lineage>
</organism>
<proteinExistence type="predicted"/>
<accession>A0A1H7YPA9</accession>